<keyword evidence="2" id="KW-1185">Reference proteome</keyword>
<organism evidence="1 2">
    <name type="scientific">Ancylostoma ceylanicum</name>
    <dbReference type="NCBI Taxonomy" id="53326"/>
    <lineage>
        <taxon>Eukaryota</taxon>
        <taxon>Metazoa</taxon>
        <taxon>Ecdysozoa</taxon>
        <taxon>Nematoda</taxon>
        <taxon>Chromadorea</taxon>
        <taxon>Rhabditida</taxon>
        <taxon>Rhabditina</taxon>
        <taxon>Rhabditomorpha</taxon>
        <taxon>Strongyloidea</taxon>
        <taxon>Ancylostomatidae</taxon>
        <taxon>Ancylostomatinae</taxon>
        <taxon>Ancylostoma</taxon>
    </lineage>
</organism>
<dbReference type="EMBL" id="JARK01000241">
    <property type="protein sequence ID" value="EYC39758.1"/>
    <property type="molecule type" value="Genomic_DNA"/>
</dbReference>
<evidence type="ECO:0000313" key="2">
    <source>
        <dbReference type="Proteomes" id="UP000024635"/>
    </source>
</evidence>
<accession>A0A016WL50</accession>
<comment type="caution">
    <text evidence="1">The sequence shown here is derived from an EMBL/GenBank/DDBJ whole genome shotgun (WGS) entry which is preliminary data.</text>
</comment>
<reference evidence="2" key="1">
    <citation type="journal article" date="2015" name="Nat. Genet.">
        <title>The genome and transcriptome of the zoonotic hookworm Ancylostoma ceylanicum identify infection-specific gene families.</title>
        <authorList>
            <person name="Schwarz E.M."/>
            <person name="Hu Y."/>
            <person name="Antoshechkin I."/>
            <person name="Miller M.M."/>
            <person name="Sternberg P.W."/>
            <person name="Aroian R.V."/>
        </authorList>
    </citation>
    <scope>NUCLEOTIDE SEQUENCE</scope>
    <source>
        <strain evidence="2">HY135</strain>
    </source>
</reference>
<gene>
    <name evidence="1" type="primary">Acey_s0641.g1019</name>
    <name evidence="1" type="ORF">Y032_0641g1019</name>
</gene>
<protein>
    <submittedName>
        <fullName evidence="1">Uncharacterized protein</fullName>
    </submittedName>
</protein>
<dbReference type="Proteomes" id="UP000024635">
    <property type="component" value="Unassembled WGS sequence"/>
</dbReference>
<name>A0A016WL50_9BILA</name>
<proteinExistence type="predicted"/>
<sequence length="90" mass="10332">MISRTEKNCPYLCSDLKARHNNDQQQVHFQVTFSLLAWYANTWCAAHADRCEIDSCTLCHQPRELSGFGQRIVEAGECELQGRRGIYTPL</sequence>
<dbReference type="AlphaFoldDB" id="A0A016WL50"/>
<evidence type="ECO:0000313" key="1">
    <source>
        <dbReference type="EMBL" id="EYC39758.1"/>
    </source>
</evidence>